<dbReference type="HOGENOM" id="CLU_205161_6_0_9"/>
<sequence>MSISDALLVMFAFGGFIISILTFVVLLIEKISKKNNRLIFG</sequence>
<evidence type="ECO:0000313" key="3">
    <source>
        <dbReference type="Proteomes" id="UP000004283"/>
    </source>
</evidence>
<keyword evidence="1" id="KW-0812">Transmembrane</keyword>
<dbReference type="Proteomes" id="UP000004283">
    <property type="component" value="Unassembled WGS sequence"/>
</dbReference>
<proteinExistence type="predicted"/>
<evidence type="ECO:0008006" key="4">
    <source>
        <dbReference type="Google" id="ProtNLM"/>
    </source>
</evidence>
<comment type="caution">
    <text evidence="2">The sequence shown here is derived from an EMBL/GenBank/DDBJ whole genome shotgun (WGS) entry which is preliminary data.</text>
</comment>
<keyword evidence="1" id="KW-1133">Transmembrane helix</keyword>
<organism evidence="2 3">
    <name type="scientific">Leuconostoc mesenteroides subsp. cremoris ATCC 19254</name>
    <dbReference type="NCBI Taxonomy" id="586220"/>
    <lineage>
        <taxon>Bacteria</taxon>
        <taxon>Bacillati</taxon>
        <taxon>Bacillota</taxon>
        <taxon>Bacilli</taxon>
        <taxon>Lactobacillales</taxon>
        <taxon>Lactobacillaceae</taxon>
        <taxon>Leuconostoc</taxon>
    </lineage>
</organism>
<name>C2KM91_LEUMC</name>
<protein>
    <recommendedName>
        <fullName evidence="4">Holin-like toxin</fullName>
    </recommendedName>
</protein>
<reference evidence="2 3" key="1">
    <citation type="submission" date="2009-04" db="EMBL/GenBank/DDBJ databases">
        <authorList>
            <person name="Qin X."/>
            <person name="Bachman B."/>
            <person name="Battles P."/>
            <person name="Bell A."/>
            <person name="Bess C."/>
            <person name="Bickham C."/>
            <person name="Chaboub L."/>
            <person name="Chen D."/>
            <person name="Coyle M."/>
            <person name="Deiros D.R."/>
            <person name="Dinh H."/>
            <person name="Forbes L."/>
            <person name="Fowler G."/>
            <person name="Francisco L."/>
            <person name="Fu Q."/>
            <person name="Gubbala S."/>
            <person name="Hale W."/>
            <person name="Han Y."/>
            <person name="Hemphill L."/>
            <person name="Highlander S.K."/>
            <person name="Hirani K."/>
            <person name="Hogues M."/>
            <person name="Jackson L."/>
            <person name="Jakkamsetti A."/>
            <person name="Javaid M."/>
            <person name="Jiang H."/>
            <person name="Korchina V."/>
            <person name="Kovar C."/>
            <person name="Lara F."/>
            <person name="Lee S."/>
            <person name="Mata R."/>
            <person name="Mathew T."/>
            <person name="Moen C."/>
            <person name="Morales K."/>
            <person name="Munidasa M."/>
            <person name="Nazareth L."/>
            <person name="Ngo R."/>
            <person name="Nguyen L."/>
            <person name="Okwuonu G."/>
            <person name="Ongeri F."/>
            <person name="Patil S."/>
            <person name="Petrosino J."/>
            <person name="Pham C."/>
            <person name="Pham P."/>
            <person name="Pu L.-L."/>
            <person name="Puazo M."/>
            <person name="Raj R."/>
            <person name="Reid J."/>
            <person name="Rouhana J."/>
            <person name="Saada N."/>
            <person name="Shang Y."/>
            <person name="Simmons D."/>
            <person name="Thornton R."/>
            <person name="Warren J."/>
            <person name="Weissenberger G."/>
            <person name="Zhang J."/>
            <person name="Zhang L."/>
            <person name="Zhou C."/>
            <person name="Zhu D."/>
            <person name="Muzny D."/>
            <person name="Worley K."/>
            <person name="Gibbs R."/>
        </authorList>
    </citation>
    <scope>NUCLEOTIDE SEQUENCE [LARGE SCALE GENOMIC DNA]</scope>
    <source>
        <strain evidence="2 3">ATCC 19254</strain>
    </source>
</reference>
<dbReference type="AlphaFoldDB" id="C2KM91"/>
<evidence type="ECO:0000313" key="2">
    <source>
        <dbReference type="EMBL" id="EEJ41643.1"/>
    </source>
</evidence>
<feature type="transmembrane region" description="Helical" evidence="1">
    <location>
        <begin position="6"/>
        <end position="28"/>
    </location>
</feature>
<dbReference type="EMBL" id="ACKV01000111">
    <property type="protein sequence ID" value="EEJ41643.1"/>
    <property type="molecule type" value="Genomic_DNA"/>
</dbReference>
<dbReference type="InterPro" id="IPR031616">
    <property type="entry name" value="BsrE-like"/>
</dbReference>
<accession>C2KM91</accession>
<keyword evidence="1" id="KW-0472">Membrane</keyword>
<dbReference type="Pfam" id="PF16935">
    <property type="entry name" value="Hol_Tox"/>
    <property type="match status" value="1"/>
</dbReference>
<evidence type="ECO:0000256" key="1">
    <source>
        <dbReference type="SAM" id="Phobius"/>
    </source>
</evidence>
<gene>
    <name evidence="2" type="ORF">HMPREF0555_1757</name>
</gene>